<evidence type="ECO:0000313" key="6">
    <source>
        <dbReference type="Proteomes" id="UP000054018"/>
    </source>
</evidence>
<protein>
    <recommendedName>
        <fullName evidence="4">Protein kinase domain-containing protein</fullName>
    </recommendedName>
</protein>
<dbReference type="Pfam" id="PF00069">
    <property type="entry name" value="Pkinase"/>
    <property type="match status" value="1"/>
</dbReference>
<evidence type="ECO:0000259" key="4">
    <source>
        <dbReference type="PROSITE" id="PS50011"/>
    </source>
</evidence>
<dbReference type="PROSITE" id="PS00108">
    <property type="entry name" value="PROTEIN_KINASE_ST"/>
    <property type="match status" value="1"/>
</dbReference>
<keyword evidence="2" id="KW-0547">Nucleotide-binding</keyword>
<name>A0A0C9ZN22_9AGAM</name>
<reference evidence="6" key="2">
    <citation type="submission" date="2015-01" db="EMBL/GenBank/DDBJ databases">
        <title>Evolutionary Origins and Diversification of the Mycorrhizal Mutualists.</title>
        <authorList>
            <consortium name="DOE Joint Genome Institute"/>
            <consortium name="Mycorrhizal Genomics Consortium"/>
            <person name="Kohler A."/>
            <person name="Kuo A."/>
            <person name="Nagy L.G."/>
            <person name="Floudas D."/>
            <person name="Copeland A."/>
            <person name="Barry K.W."/>
            <person name="Cichocki N."/>
            <person name="Veneault-Fourrey C."/>
            <person name="LaButti K."/>
            <person name="Lindquist E.A."/>
            <person name="Lipzen A."/>
            <person name="Lundell T."/>
            <person name="Morin E."/>
            <person name="Murat C."/>
            <person name="Riley R."/>
            <person name="Ohm R."/>
            <person name="Sun H."/>
            <person name="Tunlid A."/>
            <person name="Henrissat B."/>
            <person name="Grigoriev I.V."/>
            <person name="Hibbett D.S."/>
            <person name="Martin F."/>
        </authorList>
    </citation>
    <scope>NUCLEOTIDE SEQUENCE [LARGE SCALE GENOMIC DNA]</scope>
    <source>
        <strain evidence="6">441</strain>
    </source>
</reference>
<keyword evidence="1" id="KW-0418">Kinase</keyword>
<dbReference type="PROSITE" id="PS50011">
    <property type="entry name" value="PROTEIN_KINASE_DOM"/>
    <property type="match status" value="1"/>
</dbReference>
<dbReference type="Proteomes" id="UP000054018">
    <property type="component" value="Unassembled WGS sequence"/>
</dbReference>
<dbReference type="EMBL" id="KN833754">
    <property type="protein sequence ID" value="KIK21213.1"/>
    <property type="molecule type" value="Genomic_DNA"/>
</dbReference>
<dbReference type="PANTHER" id="PTHR24055">
    <property type="entry name" value="MITOGEN-ACTIVATED PROTEIN KINASE"/>
    <property type="match status" value="1"/>
</dbReference>
<evidence type="ECO:0000256" key="1">
    <source>
        <dbReference type="ARBA" id="ARBA00022527"/>
    </source>
</evidence>
<dbReference type="InterPro" id="IPR050117">
    <property type="entry name" value="MAPK"/>
</dbReference>
<gene>
    <name evidence="5" type="ORF">PISMIDRAFT_12459</name>
</gene>
<sequence length="430" mass="48808">MNPKPEIVSTNYFYTRTCIQVILTGQPREQIVIKSSTTAQHKAHEAQDIIKEGRLLASTCHPNIIPLIKQVTEGPKSSLWMPHMPYSVRELLWSELFTPYSMESVASGDTAVIAPQEQEFIVIAKSIMFQILCAVDYLHQTAGIAHRDIKPGNILVSATGCVQFIDFGMSWKQDDDEHTTAGDVWPEQPHDMHYDVTTRYYRAPELLFQPRSYDAFAIDRWSLGAMFAEFFTALRLCIIEDGEIFSGADWDPPSESDADPKPFIFAKSISSTDPDSFWVRDHLFCRWGLLFSIFEIRGTPNDTNWPSYKQIPYADELAPSEQFGAADLTPLLPNLPLSLRRIQVDTETHSPVAEKSPSPLDLIHRFLVYEPSLRLHAQEALRHPWFVAEPGLLLPQDYVASTQLEQPKGITLLTNWESRSLGEIIEEICE</sequence>
<evidence type="ECO:0000256" key="3">
    <source>
        <dbReference type="ARBA" id="ARBA00022840"/>
    </source>
</evidence>
<dbReference type="SMART" id="SM00220">
    <property type="entry name" value="S_TKc"/>
    <property type="match status" value="1"/>
</dbReference>
<dbReference type="SUPFAM" id="SSF56112">
    <property type="entry name" value="Protein kinase-like (PK-like)"/>
    <property type="match status" value="1"/>
</dbReference>
<keyword evidence="1" id="KW-0723">Serine/threonine-protein kinase</keyword>
<proteinExistence type="predicted"/>
<keyword evidence="1" id="KW-0808">Transferase</keyword>
<dbReference type="InterPro" id="IPR008271">
    <property type="entry name" value="Ser/Thr_kinase_AS"/>
</dbReference>
<dbReference type="GO" id="GO:0004674">
    <property type="term" value="F:protein serine/threonine kinase activity"/>
    <property type="evidence" value="ECO:0007669"/>
    <property type="project" value="UniProtKB-KW"/>
</dbReference>
<feature type="domain" description="Protein kinase" evidence="4">
    <location>
        <begin position="1"/>
        <end position="386"/>
    </location>
</feature>
<keyword evidence="3" id="KW-0067">ATP-binding</keyword>
<dbReference type="InterPro" id="IPR000719">
    <property type="entry name" value="Prot_kinase_dom"/>
</dbReference>
<reference evidence="5 6" key="1">
    <citation type="submission" date="2014-04" db="EMBL/GenBank/DDBJ databases">
        <authorList>
            <consortium name="DOE Joint Genome Institute"/>
            <person name="Kuo A."/>
            <person name="Kohler A."/>
            <person name="Costa M.D."/>
            <person name="Nagy L.G."/>
            <person name="Floudas D."/>
            <person name="Copeland A."/>
            <person name="Barry K.W."/>
            <person name="Cichocki N."/>
            <person name="Veneault-Fourrey C."/>
            <person name="LaButti K."/>
            <person name="Lindquist E.A."/>
            <person name="Lipzen A."/>
            <person name="Lundell T."/>
            <person name="Morin E."/>
            <person name="Murat C."/>
            <person name="Sun H."/>
            <person name="Tunlid A."/>
            <person name="Henrissat B."/>
            <person name="Grigoriev I.V."/>
            <person name="Hibbett D.S."/>
            <person name="Martin F."/>
            <person name="Nordberg H.P."/>
            <person name="Cantor M.N."/>
            <person name="Hua S.X."/>
        </authorList>
    </citation>
    <scope>NUCLEOTIDE SEQUENCE [LARGE SCALE GENOMIC DNA]</scope>
    <source>
        <strain evidence="5 6">441</strain>
    </source>
</reference>
<dbReference type="AlphaFoldDB" id="A0A0C9ZN22"/>
<organism evidence="5 6">
    <name type="scientific">Pisolithus microcarpus 441</name>
    <dbReference type="NCBI Taxonomy" id="765257"/>
    <lineage>
        <taxon>Eukaryota</taxon>
        <taxon>Fungi</taxon>
        <taxon>Dikarya</taxon>
        <taxon>Basidiomycota</taxon>
        <taxon>Agaricomycotina</taxon>
        <taxon>Agaricomycetes</taxon>
        <taxon>Agaricomycetidae</taxon>
        <taxon>Boletales</taxon>
        <taxon>Sclerodermatineae</taxon>
        <taxon>Pisolithaceae</taxon>
        <taxon>Pisolithus</taxon>
    </lineage>
</organism>
<dbReference type="InterPro" id="IPR011009">
    <property type="entry name" value="Kinase-like_dom_sf"/>
</dbReference>
<accession>A0A0C9ZN22</accession>
<dbReference type="GO" id="GO:0005524">
    <property type="term" value="F:ATP binding"/>
    <property type="evidence" value="ECO:0007669"/>
    <property type="project" value="UniProtKB-KW"/>
</dbReference>
<dbReference type="HOGENOM" id="CLU_000288_50_0_1"/>
<dbReference type="Gene3D" id="1.10.510.10">
    <property type="entry name" value="Transferase(Phosphotransferase) domain 1"/>
    <property type="match status" value="1"/>
</dbReference>
<keyword evidence="6" id="KW-1185">Reference proteome</keyword>
<evidence type="ECO:0000313" key="5">
    <source>
        <dbReference type="EMBL" id="KIK21213.1"/>
    </source>
</evidence>
<dbReference type="STRING" id="765257.A0A0C9ZN22"/>
<evidence type="ECO:0000256" key="2">
    <source>
        <dbReference type="ARBA" id="ARBA00022741"/>
    </source>
</evidence>
<dbReference type="OrthoDB" id="413582at2759"/>